<dbReference type="Proteomes" id="UP000321820">
    <property type="component" value="Chromosome"/>
</dbReference>
<dbReference type="GO" id="GO:0016853">
    <property type="term" value="F:isomerase activity"/>
    <property type="evidence" value="ECO:0007669"/>
    <property type="project" value="UniProtKB-KW"/>
</dbReference>
<evidence type="ECO:0000259" key="1">
    <source>
        <dbReference type="Pfam" id="PF11716"/>
    </source>
</evidence>
<dbReference type="KEGG" id="talb:FTW19_01025"/>
<keyword evidence="3" id="KW-1185">Reference proteome</keyword>
<feature type="domain" description="Mycothiol-dependent maleylpyruvate isomerase metal-binding" evidence="1">
    <location>
        <begin position="19"/>
        <end position="163"/>
    </location>
</feature>
<protein>
    <submittedName>
        <fullName evidence="2">Maleylpyruvate isomerase family protein</fullName>
    </submittedName>
</protein>
<gene>
    <name evidence="2" type="ORF">FTW19_01025</name>
</gene>
<name>A0A5B9E7V9_9BACT</name>
<accession>A0A5B9E7V9</accession>
<dbReference type="EMBL" id="CP042806">
    <property type="protein sequence ID" value="QEE26710.1"/>
    <property type="molecule type" value="Genomic_DNA"/>
</dbReference>
<sequence>METHRRLEGYEPILCAPLLRKVDRELLHLLSSLTEEEWGYRTVSPRWEVRDVTAHLLDTALRKLSMVRDAWFVEKQIPQTPQEVVSLVNRLNYEGVSVFRRLSPPVMIDLMKTACEQSADFHESLDPFAKATFNVSWAGEETSANWFDTARELTERWHHQQQIRLATGRPGILTPELYHPVLDCFIRGLPYAYRHIDAPSGINVLLEISGECGGTWVLSREEHRWHFLKEMPSRIACSVTVPEQIAWMLFTKGIDRDVAMSQIAIDGDERLAEGILGHVAIVG</sequence>
<dbReference type="GO" id="GO:0046872">
    <property type="term" value="F:metal ion binding"/>
    <property type="evidence" value="ECO:0007669"/>
    <property type="project" value="InterPro"/>
</dbReference>
<organism evidence="2 3">
    <name type="scientific">Terriglobus albidus</name>
    <dbReference type="NCBI Taxonomy" id="1592106"/>
    <lineage>
        <taxon>Bacteria</taxon>
        <taxon>Pseudomonadati</taxon>
        <taxon>Acidobacteriota</taxon>
        <taxon>Terriglobia</taxon>
        <taxon>Terriglobales</taxon>
        <taxon>Acidobacteriaceae</taxon>
        <taxon>Terriglobus</taxon>
    </lineage>
</organism>
<dbReference type="SUPFAM" id="SSF109854">
    <property type="entry name" value="DinB/YfiT-like putative metalloenzymes"/>
    <property type="match status" value="1"/>
</dbReference>
<reference evidence="2 3" key="1">
    <citation type="submission" date="2019-08" db="EMBL/GenBank/DDBJ databases">
        <title>Complete genome sequence of Terriglobus albidus strain ORNL.</title>
        <authorList>
            <person name="Podar M."/>
        </authorList>
    </citation>
    <scope>NUCLEOTIDE SEQUENCE [LARGE SCALE GENOMIC DNA]</scope>
    <source>
        <strain evidence="2 3">ORNL</strain>
    </source>
</reference>
<evidence type="ECO:0000313" key="3">
    <source>
        <dbReference type="Proteomes" id="UP000321820"/>
    </source>
</evidence>
<dbReference type="AlphaFoldDB" id="A0A5B9E7V9"/>
<dbReference type="NCBIfam" id="TIGR03083">
    <property type="entry name" value="maleylpyruvate isomerase family mycothiol-dependent enzyme"/>
    <property type="match status" value="1"/>
</dbReference>
<proteinExistence type="predicted"/>
<keyword evidence="2" id="KW-0670">Pyruvate</keyword>
<keyword evidence="2" id="KW-0413">Isomerase</keyword>
<evidence type="ECO:0000313" key="2">
    <source>
        <dbReference type="EMBL" id="QEE26710.1"/>
    </source>
</evidence>
<dbReference type="Gene3D" id="1.20.120.450">
    <property type="entry name" value="dinb family like domain"/>
    <property type="match status" value="1"/>
</dbReference>
<dbReference type="InterPro" id="IPR017517">
    <property type="entry name" value="Maleyloyr_isom"/>
</dbReference>
<dbReference type="OrthoDB" id="113180at2"/>
<dbReference type="InterPro" id="IPR034660">
    <property type="entry name" value="DinB/YfiT-like"/>
</dbReference>
<dbReference type="RefSeq" id="WP_147645848.1">
    <property type="nucleotide sequence ID" value="NZ_CP042806.1"/>
</dbReference>
<dbReference type="InterPro" id="IPR024344">
    <property type="entry name" value="MDMPI_metal-binding"/>
</dbReference>
<dbReference type="Pfam" id="PF11716">
    <property type="entry name" value="MDMPI_N"/>
    <property type="match status" value="1"/>
</dbReference>